<dbReference type="Proteomes" id="UP001221898">
    <property type="component" value="Unassembled WGS sequence"/>
</dbReference>
<proteinExistence type="predicted"/>
<comment type="caution">
    <text evidence="2">The sequence shown here is derived from an EMBL/GenBank/DDBJ whole genome shotgun (WGS) entry which is preliminary data.</text>
</comment>
<evidence type="ECO:0000313" key="3">
    <source>
        <dbReference type="Proteomes" id="UP001221898"/>
    </source>
</evidence>
<accession>A0AAD7T673</accession>
<sequence length="87" mass="9171">MDFSLRSHMIPVGSQIGPVLSSVPLTPRGQTEAPDALNYSAVWETSQFMRAGRGALAFMASPDEPWVPEEQERRGGGASVGVGGGAR</sequence>
<evidence type="ECO:0000313" key="2">
    <source>
        <dbReference type="EMBL" id="KAJ8414738.1"/>
    </source>
</evidence>
<evidence type="ECO:0000256" key="1">
    <source>
        <dbReference type="SAM" id="MobiDB-lite"/>
    </source>
</evidence>
<feature type="region of interest" description="Disordered" evidence="1">
    <location>
        <begin position="63"/>
        <end position="87"/>
    </location>
</feature>
<organism evidence="2 3">
    <name type="scientific">Aldrovandia affinis</name>
    <dbReference type="NCBI Taxonomy" id="143900"/>
    <lineage>
        <taxon>Eukaryota</taxon>
        <taxon>Metazoa</taxon>
        <taxon>Chordata</taxon>
        <taxon>Craniata</taxon>
        <taxon>Vertebrata</taxon>
        <taxon>Euteleostomi</taxon>
        <taxon>Actinopterygii</taxon>
        <taxon>Neopterygii</taxon>
        <taxon>Teleostei</taxon>
        <taxon>Notacanthiformes</taxon>
        <taxon>Halosauridae</taxon>
        <taxon>Aldrovandia</taxon>
    </lineage>
</organism>
<gene>
    <name evidence="2" type="ORF">AAFF_G00022610</name>
</gene>
<reference evidence="2" key="1">
    <citation type="journal article" date="2023" name="Science">
        <title>Genome structures resolve the early diversification of teleost fishes.</title>
        <authorList>
            <person name="Parey E."/>
            <person name="Louis A."/>
            <person name="Montfort J."/>
            <person name="Bouchez O."/>
            <person name="Roques C."/>
            <person name="Iampietro C."/>
            <person name="Lluch J."/>
            <person name="Castinel A."/>
            <person name="Donnadieu C."/>
            <person name="Desvignes T."/>
            <person name="Floi Bucao C."/>
            <person name="Jouanno E."/>
            <person name="Wen M."/>
            <person name="Mejri S."/>
            <person name="Dirks R."/>
            <person name="Jansen H."/>
            <person name="Henkel C."/>
            <person name="Chen W.J."/>
            <person name="Zahm M."/>
            <person name="Cabau C."/>
            <person name="Klopp C."/>
            <person name="Thompson A.W."/>
            <person name="Robinson-Rechavi M."/>
            <person name="Braasch I."/>
            <person name="Lecointre G."/>
            <person name="Bobe J."/>
            <person name="Postlethwait J.H."/>
            <person name="Berthelot C."/>
            <person name="Roest Crollius H."/>
            <person name="Guiguen Y."/>
        </authorList>
    </citation>
    <scope>NUCLEOTIDE SEQUENCE</scope>
    <source>
        <strain evidence="2">NC1722</strain>
    </source>
</reference>
<name>A0AAD7T673_9TELE</name>
<keyword evidence="3" id="KW-1185">Reference proteome</keyword>
<dbReference type="EMBL" id="JAINUG010000011">
    <property type="protein sequence ID" value="KAJ8414738.1"/>
    <property type="molecule type" value="Genomic_DNA"/>
</dbReference>
<dbReference type="AlphaFoldDB" id="A0AAD7T673"/>
<feature type="compositionally biased region" description="Gly residues" evidence="1">
    <location>
        <begin position="76"/>
        <end position="87"/>
    </location>
</feature>
<protein>
    <submittedName>
        <fullName evidence="2">Uncharacterized protein</fullName>
    </submittedName>
</protein>